<dbReference type="NCBIfam" id="TIGR01352">
    <property type="entry name" value="tonB_Cterm"/>
    <property type="match status" value="1"/>
</dbReference>
<proteinExistence type="predicted"/>
<accession>A0A6S7F7H4</accession>
<dbReference type="GO" id="GO:0055085">
    <property type="term" value="P:transmembrane transport"/>
    <property type="evidence" value="ECO:0007669"/>
    <property type="project" value="InterPro"/>
</dbReference>
<evidence type="ECO:0000256" key="1">
    <source>
        <dbReference type="ARBA" id="ARBA00004167"/>
    </source>
</evidence>
<evidence type="ECO:0000313" key="7">
    <source>
        <dbReference type="EMBL" id="CAB3936563.1"/>
    </source>
</evidence>
<dbReference type="Proteomes" id="UP000494183">
    <property type="component" value="Unassembled WGS sequence"/>
</dbReference>
<dbReference type="SUPFAM" id="SSF74653">
    <property type="entry name" value="TolA/TonB C-terminal domain"/>
    <property type="match status" value="1"/>
</dbReference>
<evidence type="ECO:0000256" key="2">
    <source>
        <dbReference type="ARBA" id="ARBA00022692"/>
    </source>
</evidence>
<keyword evidence="2" id="KW-0812">Transmembrane</keyword>
<dbReference type="InterPro" id="IPR037682">
    <property type="entry name" value="TonB_C"/>
</dbReference>
<feature type="signal peptide" evidence="5">
    <location>
        <begin position="1"/>
        <end position="22"/>
    </location>
</feature>
<reference evidence="7 8" key="1">
    <citation type="submission" date="2020-04" db="EMBL/GenBank/DDBJ databases">
        <authorList>
            <person name="De Canck E."/>
        </authorList>
    </citation>
    <scope>NUCLEOTIDE SEQUENCE [LARGE SCALE GENOMIC DNA]</scope>
    <source>
        <strain evidence="7 8">LMG 6000</strain>
    </source>
</reference>
<dbReference type="RefSeq" id="WP_175202249.1">
    <property type="nucleotide sequence ID" value="NZ_CADILH010000009.1"/>
</dbReference>
<feature type="domain" description="TonB C-terminal" evidence="6">
    <location>
        <begin position="30"/>
        <end position="127"/>
    </location>
</feature>
<protein>
    <recommendedName>
        <fullName evidence="6">TonB C-terminal domain-containing protein</fullName>
    </recommendedName>
</protein>
<keyword evidence="5" id="KW-0732">Signal</keyword>
<feature type="chain" id="PRO_5028973366" description="TonB C-terminal domain-containing protein" evidence="5">
    <location>
        <begin position="23"/>
        <end position="295"/>
    </location>
</feature>
<organism evidence="7 8">
    <name type="scientific">Achromobacter insolitus</name>
    <dbReference type="NCBI Taxonomy" id="217204"/>
    <lineage>
        <taxon>Bacteria</taxon>
        <taxon>Pseudomonadati</taxon>
        <taxon>Pseudomonadota</taxon>
        <taxon>Betaproteobacteria</taxon>
        <taxon>Burkholderiales</taxon>
        <taxon>Alcaligenaceae</taxon>
        <taxon>Achromobacter</taxon>
    </lineage>
</organism>
<keyword evidence="8" id="KW-1185">Reference proteome</keyword>
<sequence>MEWPLRACTTAAIMLCAATASAAAPANRAEWTAGAMRKLQHHLEMPKEAYELDGPLSLRLRLIVMRDGKIDSVELASSSGYVAVDKATANMVRRASPLPAFTSDMQAEREILMLPVRFQLTDDAPDETERRYTHPGSGFGVNVPRSYRVLGSGKSDEFDVLVRIGQRSGGPHTADAAGYLCSVGFNAPRKSLKTHPGAEAPPSAAERLAAAETILAAQGQSLDHRSTFELQGAKGVDYVAAAGIGPDGVHLLEYNALLDTATLRVAMRCTTASDALPASLSDFRQIRDGIVLGAK</sequence>
<evidence type="ECO:0000256" key="3">
    <source>
        <dbReference type="ARBA" id="ARBA00022989"/>
    </source>
</evidence>
<comment type="subcellular location">
    <subcellularLocation>
        <location evidence="1">Membrane</location>
        <topology evidence="1">Single-pass membrane protein</topology>
    </subcellularLocation>
</comment>
<dbReference type="PROSITE" id="PS52015">
    <property type="entry name" value="TONB_CTD"/>
    <property type="match status" value="1"/>
</dbReference>
<dbReference type="AlphaFoldDB" id="A0A6S7F7H4"/>
<evidence type="ECO:0000313" key="8">
    <source>
        <dbReference type="Proteomes" id="UP000494183"/>
    </source>
</evidence>
<dbReference type="GO" id="GO:0016020">
    <property type="term" value="C:membrane"/>
    <property type="evidence" value="ECO:0007669"/>
    <property type="project" value="UniProtKB-SubCell"/>
</dbReference>
<keyword evidence="3" id="KW-1133">Transmembrane helix</keyword>
<evidence type="ECO:0000256" key="4">
    <source>
        <dbReference type="ARBA" id="ARBA00023136"/>
    </source>
</evidence>
<dbReference type="Pfam" id="PF03544">
    <property type="entry name" value="TonB_C"/>
    <property type="match status" value="1"/>
</dbReference>
<gene>
    <name evidence="7" type="ORF">LMG6000_04907</name>
</gene>
<dbReference type="InterPro" id="IPR006260">
    <property type="entry name" value="TonB/TolA_C"/>
</dbReference>
<dbReference type="Gene3D" id="3.30.1150.10">
    <property type="match status" value="1"/>
</dbReference>
<keyword evidence="4" id="KW-0472">Membrane</keyword>
<name>A0A6S7F7H4_9BURK</name>
<dbReference type="EMBL" id="CADILH010000009">
    <property type="protein sequence ID" value="CAB3936563.1"/>
    <property type="molecule type" value="Genomic_DNA"/>
</dbReference>
<evidence type="ECO:0000259" key="6">
    <source>
        <dbReference type="PROSITE" id="PS52015"/>
    </source>
</evidence>
<evidence type="ECO:0000256" key="5">
    <source>
        <dbReference type="SAM" id="SignalP"/>
    </source>
</evidence>